<evidence type="ECO:0000313" key="3">
    <source>
        <dbReference type="Proteomes" id="UP000094243"/>
    </source>
</evidence>
<dbReference type="Pfam" id="PF07110">
    <property type="entry name" value="EthD"/>
    <property type="match status" value="1"/>
</dbReference>
<reference evidence="3" key="1">
    <citation type="submission" date="2016-09" db="EMBL/GenBank/DDBJ databases">
        <authorList>
            <person name="Greninger A.L."/>
            <person name="Jerome K.R."/>
            <person name="Mcnair B."/>
            <person name="Wallis C."/>
            <person name="Fang F."/>
        </authorList>
    </citation>
    <scope>NUCLEOTIDE SEQUENCE [LARGE SCALE GENOMIC DNA]</scope>
    <source>
        <strain evidence="3">M7</strain>
    </source>
</reference>
<name>A0A1E3RUN6_9MYCO</name>
<dbReference type="OrthoDB" id="2613214at2"/>
<dbReference type="AlphaFoldDB" id="A0A1E3RUN6"/>
<organism evidence="2 3">
    <name type="scientific">Mycolicibacterium holsaticum</name>
    <dbReference type="NCBI Taxonomy" id="152142"/>
    <lineage>
        <taxon>Bacteria</taxon>
        <taxon>Bacillati</taxon>
        <taxon>Actinomycetota</taxon>
        <taxon>Actinomycetes</taxon>
        <taxon>Mycobacteriales</taxon>
        <taxon>Mycobacteriaceae</taxon>
        <taxon>Mycolicibacterium</taxon>
    </lineage>
</organism>
<dbReference type="SUPFAM" id="SSF54909">
    <property type="entry name" value="Dimeric alpha+beta barrel"/>
    <property type="match status" value="1"/>
</dbReference>
<evidence type="ECO:0000259" key="1">
    <source>
        <dbReference type="Pfam" id="PF07110"/>
    </source>
</evidence>
<proteinExistence type="predicted"/>
<evidence type="ECO:0000313" key="2">
    <source>
        <dbReference type="EMBL" id="ODQ93077.1"/>
    </source>
</evidence>
<dbReference type="InterPro" id="IPR011008">
    <property type="entry name" value="Dimeric_a/b-barrel"/>
</dbReference>
<feature type="domain" description="EthD" evidence="1">
    <location>
        <begin position="13"/>
        <end position="97"/>
    </location>
</feature>
<protein>
    <recommendedName>
        <fullName evidence="1">EthD domain-containing protein</fullName>
    </recommendedName>
</protein>
<accession>A0A1E3RUN6</accession>
<gene>
    <name evidence="2" type="ORF">BHQ17_14645</name>
</gene>
<comment type="caution">
    <text evidence="2">The sequence shown here is derived from an EMBL/GenBank/DDBJ whole genome shotgun (WGS) entry which is preliminary data.</text>
</comment>
<keyword evidence="3" id="KW-1185">Reference proteome</keyword>
<dbReference type="Proteomes" id="UP000094243">
    <property type="component" value="Unassembled WGS sequence"/>
</dbReference>
<dbReference type="EMBL" id="MIGZ01000080">
    <property type="protein sequence ID" value="ODQ93077.1"/>
    <property type="molecule type" value="Genomic_DNA"/>
</dbReference>
<dbReference type="InterPro" id="IPR009799">
    <property type="entry name" value="EthD_dom"/>
</dbReference>
<dbReference type="NCBIfam" id="TIGR02118">
    <property type="entry name" value="EthD family reductase"/>
    <property type="match status" value="1"/>
</dbReference>
<dbReference type="GO" id="GO:0016491">
    <property type="term" value="F:oxidoreductase activity"/>
    <property type="evidence" value="ECO:0007669"/>
    <property type="project" value="InterPro"/>
</dbReference>
<dbReference type="RefSeq" id="WP_069405896.1">
    <property type="nucleotide sequence ID" value="NZ_MIGZ01000080.1"/>
</dbReference>
<sequence>MAAKLILFVRRRADLTPEQFKDRYETGHVPLAHSVSPLLRKYVRNYLSQFPGGPEPEYDAVSEFWFDNMADLEATVGWAASEEGQVLARDEAEFIDRDSMRLFIADECNLADDSDG</sequence>
<dbReference type="Gene3D" id="3.30.70.100">
    <property type="match status" value="1"/>
</dbReference>